<proteinExistence type="predicted"/>
<protein>
    <submittedName>
        <fullName evidence="2">Uncharacterized protein</fullName>
    </submittedName>
</protein>
<accession>A0ABQ9HHC5</accession>
<sequence length="1333" mass="148162">MGRETGGTRENLQANDNTTTFPTCENLSDPAWIRTRLAFVGASNFLFLLEAGGGGGRDAHLRVSAAAEGYTCSSAAFSQTSEQCRRKRAPLRSSLFSSRRHCDVIGSRWRCAWQAPTSRPPNSLSSALEPPCRPLPVAIKTRPQAIDRLRIPLAGERTTGIANLLSTVLWAVHGKLRTPHHFVHAPPAQLEEEHCTLARAGDEHLYAKTRLWKVETAGIAERRMEGARVWDAEVVASSNHQTALGRANSVKPASVGVPNSLIGFARLWVEAFSPTACCGISCMGALPGGDEVVDRWLANSVPVSRWPLILCIILSCADAGRSRSGCFISATERKPRRCTECRPLEKYRRANGRNPVLGECHRMCSISRALTSAVVKSFRKTSIVQSEDKSAKLSVREDAPGIVSLKPGECESRRKKMRVAHRRLAAELGVVHALSFRSPGGHIDHHPEQQMCNAGLRHTSRFLCPQEKLLIPWPLPRQSASSLGLPAVVMPLQPSPFPNPNRSLPPYPLRSDSAGELPWKISFQTRASGADFLWRSRLVRHRSRAREALGSNPRNGMGVQRVSTIVAVEGGNLGRLESRRESSEEDMGQCRNARAGETGDPRCASPDATRPQRLAFGPGIFRVRWRQRGGWQYAHTGRSPRCLDARDTSVRGERCRRGKKDLVAVGYESDLPPLPSTNPGSCCRRKRTRGEMSCSSTGEGKGAKNANSNNHLRCRAQIRSPGTSNPENKMIKWGDTVWHCSSESILHIQNSITPLDCQRIKEYVTLSEDWVARRVKGTVVEGRYFEFISPRLITSALPPPYLKQTTSAARDVTTLRLAGSGSDARCPWHRAPTKPYYTGIHKPFKEHVGGSHQRMEIFLRFLRDPAFQRGIVEDCGVHYSTVCKTVHSVADCIVEKAQRWETYFRKVWKIREKMKTRTFAKKASGNVQRRGEGDGAGCVRICCEALNINHRPAADRGSQYAAIVRQLPHKNLVPRTADTNLTKCCTGIIPATRVLGTWASEAPRCRSLRQHARIADIVKAQSVLTSRTIHLRIVSSAFDSFSAALQHVEEHIIEDGWHVLDGFECCTKPGFKFFSSLMYAEKKRKLSERERRSYRSEDVQLVLRLKYRGIGLRGRPPGFHYDTRAKNFARSLTKEWDGPDVSIEMVQQSSRGALFWCYNLSRGLKQEAPAARASRGHTHSASEAPSDVNADKRRHTANAWRRGQVSSGTIHTVAAHLRTCDQNLPAFLEDVPLDRSRDMQFQHDGCPAHLALVARQALIERTRNQWLERSGVLRSPDRSPELTPLESSLFYGDIPCTASFLAASLQLVKNKKGEGTGPDNISTHKPAACITWL</sequence>
<name>A0ABQ9HHC5_9NEOP</name>
<comment type="caution">
    <text evidence="2">The sequence shown here is derived from an EMBL/GenBank/DDBJ whole genome shotgun (WGS) entry which is preliminary data.</text>
</comment>
<dbReference type="InterPro" id="IPR036397">
    <property type="entry name" value="RNaseH_sf"/>
</dbReference>
<gene>
    <name evidence="2" type="ORF">PR048_015483</name>
</gene>
<keyword evidence="3" id="KW-1185">Reference proteome</keyword>
<dbReference type="Proteomes" id="UP001159363">
    <property type="component" value="Chromosome 4"/>
</dbReference>
<evidence type="ECO:0000256" key="1">
    <source>
        <dbReference type="SAM" id="MobiDB-lite"/>
    </source>
</evidence>
<evidence type="ECO:0000313" key="2">
    <source>
        <dbReference type="EMBL" id="KAJ8883630.1"/>
    </source>
</evidence>
<reference evidence="2 3" key="1">
    <citation type="submission" date="2023-02" db="EMBL/GenBank/DDBJ databases">
        <title>LHISI_Scaffold_Assembly.</title>
        <authorList>
            <person name="Stuart O.P."/>
            <person name="Cleave R."/>
            <person name="Magrath M.J.L."/>
            <person name="Mikheyev A.S."/>
        </authorList>
    </citation>
    <scope>NUCLEOTIDE SEQUENCE [LARGE SCALE GENOMIC DNA]</scope>
    <source>
        <strain evidence="2">Daus_M_001</strain>
        <tissue evidence="2">Leg muscle</tissue>
    </source>
</reference>
<dbReference type="EMBL" id="JARBHB010000005">
    <property type="protein sequence ID" value="KAJ8883630.1"/>
    <property type="molecule type" value="Genomic_DNA"/>
</dbReference>
<dbReference type="Gene3D" id="3.30.420.10">
    <property type="entry name" value="Ribonuclease H-like superfamily/Ribonuclease H"/>
    <property type="match status" value="1"/>
</dbReference>
<feature type="region of interest" description="Disordered" evidence="1">
    <location>
        <begin position="1"/>
        <end position="20"/>
    </location>
</feature>
<feature type="region of interest" description="Disordered" evidence="1">
    <location>
        <begin position="1169"/>
        <end position="1195"/>
    </location>
</feature>
<feature type="region of interest" description="Disordered" evidence="1">
    <location>
        <begin position="576"/>
        <end position="611"/>
    </location>
</feature>
<feature type="compositionally biased region" description="Polar residues" evidence="1">
    <location>
        <begin position="8"/>
        <end position="20"/>
    </location>
</feature>
<feature type="region of interest" description="Disordered" evidence="1">
    <location>
        <begin position="692"/>
        <end position="728"/>
    </location>
</feature>
<evidence type="ECO:0000313" key="3">
    <source>
        <dbReference type="Proteomes" id="UP001159363"/>
    </source>
</evidence>
<organism evidence="2 3">
    <name type="scientific">Dryococelus australis</name>
    <dbReference type="NCBI Taxonomy" id="614101"/>
    <lineage>
        <taxon>Eukaryota</taxon>
        <taxon>Metazoa</taxon>
        <taxon>Ecdysozoa</taxon>
        <taxon>Arthropoda</taxon>
        <taxon>Hexapoda</taxon>
        <taxon>Insecta</taxon>
        <taxon>Pterygota</taxon>
        <taxon>Neoptera</taxon>
        <taxon>Polyneoptera</taxon>
        <taxon>Phasmatodea</taxon>
        <taxon>Verophasmatodea</taxon>
        <taxon>Anareolatae</taxon>
        <taxon>Phasmatidae</taxon>
        <taxon>Eurycanthinae</taxon>
        <taxon>Dryococelus</taxon>
    </lineage>
</organism>